<dbReference type="Proteomes" id="UP000009026">
    <property type="component" value="Chromosome"/>
</dbReference>
<dbReference type="AlphaFoldDB" id="A0A0H4WW04"/>
<name>A0A0H4WW04_9BACT</name>
<dbReference type="eggNOG" id="COG0457">
    <property type="taxonomic scope" value="Bacteria"/>
</dbReference>
<evidence type="ECO:0000313" key="3">
    <source>
        <dbReference type="Proteomes" id="UP000009026"/>
    </source>
</evidence>
<reference evidence="2 3" key="1">
    <citation type="journal article" date="2016" name="PLoS ONE">
        <title>Complete Genome Sequence and Comparative Genomics of a Novel Myxobacterium Myxococcus hansupus.</title>
        <authorList>
            <person name="Sharma G."/>
            <person name="Narwani T."/>
            <person name="Subramanian S."/>
        </authorList>
    </citation>
    <scope>NUCLEOTIDE SEQUENCE [LARGE SCALE GENOMIC DNA]</scope>
    <source>
        <strain evidence="3">mixupus</strain>
    </source>
</reference>
<evidence type="ECO:0000313" key="2">
    <source>
        <dbReference type="EMBL" id="AKQ67576.1"/>
    </source>
</evidence>
<organism evidence="2 3">
    <name type="scientific">Pseudomyxococcus hansupus</name>
    <dbReference type="NCBI Taxonomy" id="1297742"/>
    <lineage>
        <taxon>Bacteria</taxon>
        <taxon>Pseudomonadati</taxon>
        <taxon>Myxococcota</taxon>
        <taxon>Myxococcia</taxon>
        <taxon>Myxococcales</taxon>
        <taxon>Cystobacterineae</taxon>
        <taxon>Myxococcaceae</taxon>
        <taxon>Pseudomyxococcus</taxon>
    </lineage>
</organism>
<dbReference type="EMBL" id="CP012109">
    <property type="protein sequence ID" value="AKQ67576.1"/>
    <property type="molecule type" value="Genomic_DNA"/>
</dbReference>
<accession>A0A0H4WW04</accession>
<proteinExistence type="predicted"/>
<keyword evidence="1" id="KW-1133">Transmembrane helix</keyword>
<gene>
    <name evidence="2" type="ORF">A176_004488</name>
</gene>
<protein>
    <submittedName>
        <fullName evidence="2">TPR domain protein</fullName>
    </submittedName>
</protein>
<keyword evidence="3" id="KW-1185">Reference proteome</keyword>
<sequence length="82" mass="8365">MALLGAGVVAGGVGSYFGLRSRSNIQSAREALFVDEQARYLDSARGQALGANVLFGIAVTAAVGAVTTYLLTDENSSSRGTP</sequence>
<dbReference type="KEGG" id="mym:A176_004488"/>
<dbReference type="STRING" id="1297742.A176_004488"/>
<feature type="transmembrane region" description="Helical" evidence="1">
    <location>
        <begin position="49"/>
        <end position="72"/>
    </location>
</feature>
<keyword evidence="1" id="KW-0472">Membrane</keyword>
<dbReference type="PATRIC" id="fig|1297742.4.peg.4530"/>
<evidence type="ECO:0000256" key="1">
    <source>
        <dbReference type="SAM" id="Phobius"/>
    </source>
</evidence>
<keyword evidence="1" id="KW-0812">Transmembrane</keyword>